<dbReference type="PROSITE" id="PS51007">
    <property type="entry name" value="CYTC"/>
    <property type="match status" value="2"/>
</dbReference>
<feature type="chain" id="PRO_5043445508" evidence="10">
    <location>
        <begin position="23"/>
        <end position="315"/>
    </location>
</feature>
<protein>
    <submittedName>
        <fullName evidence="12">Cytochrome-c peroxidase</fullName>
    </submittedName>
</protein>
<evidence type="ECO:0000256" key="10">
    <source>
        <dbReference type="SAM" id="SignalP"/>
    </source>
</evidence>
<dbReference type="InterPro" id="IPR009056">
    <property type="entry name" value="Cyt_c-like_dom"/>
</dbReference>
<dbReference type="GO" id="GO:0046872">
    <property type="term" value="F:metal ion binding"/>
    <property type="evidence" value="ECO:0007669"/>
    <property type="project" value="UniProtKB-KW"/>
</dbReference>
<comment type="subcellular location">
    <subcellularLocation>
        <location evidence="1">Periplasm</location>
    </subcellularLocation>
</comment>
<proteinExistence type="predicted"/>
<evidence type="ECO:0000256" key="7">
    <source>
        <dbReference type="ARBA" id="ARBA00023004"/>
    </source>
</evidence>
<keyword evidence="3 9" id="KW-0479">Metal-binding</keyword>
<dbReference type="GO" id="GO:0004130">
    <property type="term" value="F:cytochrome-c peroxidase activity"/>
    <property type="evidence" value="ECO:0007669"/>
    <property type="project" value="TreeGrafter"/>
</dbReference>
<dbReference type="Gene3D" id="1.10.760.10">
    <property type="entry name" value="Cytochrome c-like domain"/>
    <property type="match status" value="2"/>
</dbReference>
<feature type="binding site" description="axial binding residue" evidence="9">
    <location>
        <position position="55"/>
    </location>
    <ligand>
        <name>heme c</name>
        <dbReference type="ChEBI" id="CHEBI:61717"/>
        <label>1</label>
    </ligand>
    <ligandPart>
        <name>Fe</name>
        <dbReference type="ChEBI" id="CHEBI:18248"/>
    </ligandPart>
</feature>
<dbReference type="PANTHER" id="PTHR30600">
    <property type="entry name" value="CYTOCHROME C PEROXIDASE-RELATED"/>
    <property type="match status" value="1"/>
</dbReference>
<keyword evidence="5" id="KW-0574">Periplasm</keyword>
<dbReference type="GO" id="GO:0020037">
    <property type="term" value="F:heme binding"/>
    <property type="evidence" value="ECO:0007669"/>
    <property type="project" value="InterPro"/>
</dbReference>
<feature type="binding site" description="covalent" evidence="8">
    <location>
        <position position="195"/>
    </location>
    <ligand>
        <name>heme c</name>
        <dbReference type="ChEBI" id="CHEBI:61717"/>
        <label>2</label>
    </ligand>
</feature>
<accession>A0AAT9GIR3</accession>
<evidence type="ECO:0000313" key="12">
    <source>
        <dbReference type="EMBL" id="BFG70549.1"/>
    </source>
</evidence>
<name>A0AAT9GIR3_9BACT</name>
<dbReference type="RefSeq" id="WP_353548193.1">
    <property type="nucleotide sequence ID" value="NZ_AP029612.1"/>
</dbReference>
<evidence type="ECO:0000256" key="6">
    <source>
        <dbReference type="ARBA" id="ARBA00023002"/>
    </source>
</evidence>
<evidence type="ECO:0000256" key="3">
    <source>
        <dbReference type="ARBA" id="ARBA00022723"/>
    </source>
</evidence>
<feature type="binding site" description="covalent" evidence="8">
    <location>
        <position position="198"/>
    </location>
    <ligand>
        <name>heme c</name>
        <dbReference type="ChEBI" id="CHEBI:61717"/>
        <label>2</label>
    </ligand>
</feature>
<dbReference type="InterPro" id="IPR036909">
    <property type="entry name" value="Cyt_c-like_dom_sf"/>
</dbReference>
<evidence type="ECO:0000256" key="5">
    <source>
        <dbReference type="ARBA" id="ARBA00022764"/>
    </source>
</evidence>
<sequence>MKKTAGCIFLLSTLIIAVSAFITPPPITTKAALGKKLFNDKILSKDHSISCASCHLPEYGFSDTLAFSKGIEGSATTRNTPSVLNMKNRPYFFWDGRAASLEEQALMPIAHPDEMGLPIKEAVARLNANKEYRQLFLRIFKALPNSRNLGAAFAAFERTLETDSSRFDAYIDDLIAFTDAEERGRKLFISEKTKCFDCHRGPDFTDDQFKNIGLFDGYALNDSGRYLITRKKEDLGKFKTPGLRNIALTAPYMHNGMFQTLEEVVEYYNNPGAFVLNPINIDSTLAEPLSLSKQEKADLVAFLKTLTDKRFLKQR</sequence>
<dbReference type="GO" id="GO:0042597">
    <property type="term" value="C:periplasmic space"/>
    <property type="evidence" value="ECO:0007669"/>
    <property type="project" value="UniProtKB-SubCell"/>
</dbReference>
<comment type="PTM">
    <text evidence="8">Binds 2 heme groups per subunit.</text>
</comment>
<dbReference type="EMBL" id="AP029612">
    <property type="protein sequence ID" value="BFG70549.1"/>
    <property type="molecule type" value="Genomic_DNA"/>
</dbReference>
<evidence type="ECO:0000256" key="9">
    <source>
        <dbReference type="PIRSR" id="PIRSR000294-2"/>
    </source>
</evidence>
<gene>
    <name evidence="12" type="ORF">KACHI17_14300</name>
</gene>
<feature type="domain" description="Cytochrome c" evidence="11">
    <location>
        <begin position="29"/>
        <end position="175"/>
    </location>
</feature>
<reference evidence="12" key="1">
    <citation type="submission" date="2024-02" db="EMBL/GenBank/DDBJ databases">
        <title>Sediminibacterium planktonica sp. nov. and Sediminibacterium longus sp. nov., isolated from surface lake and river water.</title>
        <authorList>
            <person name="Watanabe K."/>
            <person name="Takemine S."/>
            <person name="Ishii Y."/>
            <person name="Ogata Y."/>
            <person name="Shindo C."/>
            <person name="Suda W."/>
        </authorList>
    </citation>
    <scope>NUCLEOTIDE SEQUENCE</scope>
    <source>
        <strain evidence="12">KACHI17</strain>
    </source>
</reference>
<dbReference type="InterPro" id="IPR051395">
    <property type="entry name" value="Cytochrome_c_Peroxidase/MauG"/>
</dbReference>
<evidence type="ECO:0000256" key="8">
    <source>
        <dbReference type="PIRSR" id="PIRSR000294-1"/>
    </source>
</evidence>
<keyword evidence="7 9" id="KW-0408">Iron</keyword>
<keyword evidence="12" id="KW-0575">Peroxidase</keyword>
<keyword evidence="6" id="KW-0560">Oxidoreductase</keyword>
<feature type="domain" description="Cytochrome c" evidence="11">
    <location>
        <begin position="179"/>
        <end position="307"/>
    </location>
</feature>
<dbReference type="PANTHER" id="PTHR30600:SF10">
    <property type="entry name" value="BLL6722 PROTEIN"/>
    <property type="match status" value="1"/>
</dbReference>
<dbReference type="InterPro" id="IPR026259">
    <property type="entry name" value="MauG/Cytc_peroxidase"/>
</dbReference>
<comment type="cofactor">
    <cofactor evidence="8">
        <name>heme</name>
        <dbReference type="ChEBI" id="CHEBI:30413"/>
    </cofactor>
    <text evidence="8">Binds 2 heme groups.</text>
</comment>
<dbReference type="PIRSF" id="PIRSF000294">
    <property type="entry name" value="Cytochrome-c_peroxidase"/>
    <property type="match status" value="1"/>
</dbReference>
<dbReference type="GO" id="GO:0009055">
    <property type="term" value="F:electron transfer activity"/>
    <property type="evidence" value="ECO:0007669"/>
    <property type="project" value="InterPro"/>
</dbReference>
<feature type="signal peptide" evidence="10">
    <location>
        <begin position="1"/>
        <end position="22"/>
    </location>
</feature>
<evidence type="ECO:0000259" key="11">
    <source>
        <dbReference type="PROSITE" id="PS51007"/>
    </source>
</evidence>
<feature type="binding site" description="covalent" evidence="8">
    <location>
        <position position="51"/>
    </location>
    <ligand>
        <name>heme c</name>
        <dbReference type="ChEBI" id="CHEBI:61717"/>
        <label>1</label>
    </ligand>
</feature>
<dbReference type="InterPro" id="IPR004852">
    <property type="entry name" value="Di-haem_cyt_c_peroxidsae"/>
</dbReference>
<dbReference type="Pfam" id="PF03150">
    <property type="entry name" value="CCP_MauG"/>
    <property type="match status" value="1"/>
</dbReference>
<feature type="binding site" description="covalent" evidence="8">
    <location>
        <position position="54"/>
    </location>
    <ligand>
        <name>heme c</name>
        <dbReference type="ChEBI" id="CHEBI:61717"/>
        <label>1</label>
    </ligand>
</feature>
<keyword evidence="2 8" id="KW-0349">Heme</keyword>
<dbReference type="AlphaFoldDB" id="A0AAT9GIR3"/>
<evidence type="ECO:0000256" key="4">
    <source>
        <dbReference type="ARBA" id="ARBA00022729"/>
    </source>
</evidence>
<dbReference type="SUPFAM" id="SSF46626">
    <property type="entry name" value="Cytochrome c"/>
    <property type="match status" value="2"/>
</dbReference>
<evidence type="ECO:0000256" key="1">
    <source>
        <dbReference type="ARBA" id="ARBA00004418"/>
    </source>
</evidence>
<feature type="binding site" description="axial binding residue" evidence="9">
    <location>
        <position position="199"/>
    </location>
    <ligand>
        <name>heme c</name>
        <dbReference type="ChEBI" id="CHEBI:61717"/>
        <label>2</label>
    </ligand>
    <ligandPart>
        <name>Fe</name>
        <dbReference type="ChEBI" id="CHEBI:18248"/>
    </ligandPart>
</feature>
<organism evidence="12">
    <name type="scientific">Sediminibacterium sp. KACHI17</name>
    <dbReference type="NCBI Taxonomy" id="1751071"/>
    <lineage>
        <taxon>Bacteria</taxon>
        <taxon>Pseudomonadati</taxon>
        <taxon>Bacteroidota</taxon>
        <taxon>Chitinophagia</taxon>
        <taxon>Chitinophagales</taxon>
        <taxon>Chitinophagaceae</taxon>
        <taxon>Sediminibacterium</taxon>
    </lineage>
</organism>
<evidence type="ECO:0000256" key="2">
    <source>
        <dbReference type="ARBA" id="ARBA00022617"/>
    </source>
</evidence>
<keyword evidence="4 10" id="KW-0732">Signal</keyword>